<protein>
    <submittedName>
        <fullName evidence="2">Uncharacterized protein</fullName>
    </submittedName>
</protein>
<sequence>MSDEAPDVGPDNGKRPAFAKPIDTGLGAIGTGGGYSGQEYDSAGQEDWRRRQDALAVDPGGKVEGSGAGAGGAPGEDYDDDSATGSAPPPTGR</sequence>
<comment type="caution">
    <text evidence="2">The sequence shown here is derived from an EMBL/GenBank/DDBJ whole genome shotgun (WGS) entry which is preliminary data.</text>
</comment>
<feature type="region of interest" description="Disordered" evidence="1">
    <location>
        <begin position="1"/>
        <end position="93"/>
    </location>
</feature>
<evidence type="ECO:0000256" key="1">
    <source>
        <dbReference type="SAM" id="MobiDB-lite"/>
    </source>
</evidence>
<proteinExistence type="predicted"/>
<feature type="compositionally biased region" description="Gly residues" evidence="1">
    <location>
        <begin position="27"/>
        <end position="36"/>
    </location>
</feature>
<evidence type="ECO:0000313" key="3">
    <source>
        <dbReference type="Proteomes" id="UP001404104"/>
    </source>
</evidence>
<dbReference type="Proteomes" id="UP001404104">
    <property type="component" value="Unassembled WGS sequence"/>
</dbReference>
<accession>A0ABU9XRL7</accession>
<keyword evidence="3" id="KW-1185">Reference proteome</keyword>
<gene>
    <name evidence="2" type="ORF">ABC969_08605</name>
</gene>
<dbReference type="EMBL" id="JBDIMF010000002">
    <property type="protein sequence ID" value="MEN2786477.1"/>
    <property type="molecule type" value="Genomic_DNA"/>
</dbReference>
<name>A0ABU9XRL7_9SPHN</name>
<reference evidence="2 3" key="1">
    <citation type="submission" date="2024-05" db="EMBL/GenBank/DDBJ databases">
        <authorList>
            <person name="Liu Q."/>
            <person name="Xin Y.-H."/>
        </authorList>
    </citation>
    <scope>NUCLEOTIDE SEQUENCE [LARGE SCALE GENOMIC DNA]</scope>
    <source>
        <strain evidence="2 3">CGMCC 1.15349</strain>
    </source>
</reference>
<feature type="compositionally biased region" description="Gly residues" evidence="1">
    <location>
        <begin position="62"/>
        <end position="74"/>
    </location>
</feature>
<dbReference type="RefSeq" id="WP_345864261.1">
    <property type="nucleotide sequence ID" value="NZ_JBDIMF010000002.1"/>
</dbReference>
<organism evidence="2 3">
    <name type="scientific">Sphingomonas qilianensis</name>
    <dbReference type="NCBI Taxonomy" id="1736690"/>
    <lineage>
        <taxon>Bacteria</taxon>
        <taxon>Pseudomonadati</taxon>
        <taxon>Pseudomonadota</taxon>
        <taxon>Alphaproteobacteria</taxon>
        <taxon>Sphingomonadales</taxon>
        <taxon>Sphingomonadaceae</taxon>
        <taxon>Sphingomonas</taxon>
    </lineage>
</organism>
<evidence type="ECO:0000313" key="2">
    <source>
        <dbReference type="EMBL" id="MEN2786477.1"/>
    </source>
</evidence>